<evidence type="ECO:0000313" key="1">
    <source>
        <dbReference type="EMBL" id="CAH2229624.1"/>
    </source>
</evidence>
<reference evidence="1" key="1">
    <citation type="submission" date="2022-03" db="EMBL/GenBank/DDBJ databases">
        <authorList>
            <person name="Lindestad O."/>
        </authorList>
    </citation>
    <scope>NUCLEOTIDE SEQUENCE</scope>
</reference>
<comment type="caution">
    <text evidence="1">The sequence shown here is derived from an EMBL/GenBank/DDBJ whole genome shotgun (WGS) entry which is preliminary data.</text>
</comment>
<dbReference type="OrthoDB" id="275278at2759"/>
<evidence type="ECO:0000313" key="2">
    <source>
        <dbReference type="Proteomes" id="UP000838756"/>
    </source>
</evidence>
<sequence length="105" mass="12240">MFLQDKRLTAVRGKKYLQVAKNRYSGDLGIVPLDFDKDSLSYQSKKKTKIKQDEPEKLLDQCFEEYSLEDQHHIGTKSSKSQRNRSKANEADTFLSDILNLNRTR</sequence>
<accession>A0A8S4R5U2</accession>
<organism evidence="1 2">
    <name type="scientific">Pararge aegeria aegeria</name>
    <dbReference type="NCBI Taxonomy" id="348720"/>
    <lineage>
        <taxon>Eukaryota</taxon>
        <taxon>Metazoa</taxon>
        <taxon>Ecdysozoa</taxon>
        <taxon>Arthropoda</taxon>
        <taxon>Hexapoda</taxon>
        <taxon>Insecta</taxon>
        <taxon>Pterygota</taxon>
        <taxon>Neoptera</taxon>
        <taxon>Endopterygota</taxon>
        <taxon>Lepidoptera</taxon>
        <taxon>Glossata</taxon>
        <taxon>Ditrysia</taxon>
        <taxon>Papilionoidea</taxon>
        <taxon>Nymphalidae</taxon>
        <taxon>Satyrinae</taxon>
        <taxon>Satyrini</taxon>
        <taxon>Parargina</taxon>
        <taxon>Pararge</taxon>
    </lineage>
</organism>
<dbReference type="AlphaFoldDB" id="A0A8S4R5U2"/>
<keyword evidence="2" id="KW-1185">Reference proteome</keyword>
<protein>
    <submittedName>
        <fullName evidence="1">Jg27443 protein</fullName>
    </submittedName>
</protein>
<proteinExistence type="predicted"/>
<name>A0A8S4R5U2_9NEOP</name>
<dbReference type="EMBL" id="CAKXAJ010024731">
    <property type="protein sequence ID" value="CAH2229624.1"/>
    <property type="molecule type" value="Genomic_DNA"/>
</dbReference>
<dbReference type="Proteomes" id="UP000838756">
    <property type="component" value="Unassembled WGS sequence"/>
</dbReference>
<gene>
    <name evidence="1" type="primary">jg27443</name>
    <name evidence="1" type="ORF">PAEG_LOCUS9039</name>
</gene>